<accession>A0AAP9EVC0</accession>
<dbReference type="SUPFAM" id="SSF53448">
    <property type="entry name" value="Nucleotide-diphospho-sugar transferases"/>
    <property type="match status" value="1"/>
</dbReference>
<dbReference type="AlphaFoldDB" id="A0AAP9EVC0"/>
<dbReference type="InterPro" id="IPR029044">
    <property type="entry name" value="Nucleotide-diphossugar_trans"/>
</dbReference>
<evidence type="ECO:0000313" key="2">
    <source>
        <dbReference type="Proteomes" id="UP000323560"/>
    </source>
</evidence>
<reference evidence="1 2" key="1">
    <citation type="submission" date="2019-08" db="EMBL/GenBank/DDBJ databases">
        <title>Gluconobacter frateurii HD924 genome.</title>
        <authorList>
            <person name="Liu Y."/>
            <person name="Zhang P."/>
        </authorList>
    </citation>
    <scope>NUCLEOTIDE SEQUENCE [LARGE SCALE GENOMIC DNA]</scope>
    <source>
        <strain evidence="1 2">HD924</strain>
    </source>
</reference>
<dbReference type="Pfam" id="PF13704">
    <property type="entry name" value="Glyco_tranf_2_4"/>
    <property type="match status" value="1"/>
</dbReference>
<dbReference type="Proteomes" id="UP000323560">
    <property type="component" value="Chromosome"/>
</dbReference>
<gene>
    <name evidence="1" type="ORF">FXF46_15080</name>
</gene>
<protein>
    <submittedName>
        <fullName evidence="1">Glycosyltransferase family 2 protein</fullName>
    </submittedName>
</protein>
<sequence length="294" mass="33841">MYPDGMIKKPLAVVTMVYNEPEHLLAWRRHYGAQVGEQACYVIDHGSTDGSTDLLGQINRIRIPRSPQDDERRTRAVGKFCDSLLEWYESVIYVDVDELLLADPALFPSLTHFAQANIRPVVTATGLDVIHRPESEAALDYTRLVSFQRQHVRFSSAMCKPVLIRTSVTWAPGFHCCAEMAPEMGAPLFLFHLRYADLPSGLNRLERTRTQPWSSNDVGQHQRLANQDWENMLRGMADLPVVETTFDQHDQRLQNWRQAVEDSTASRIDERYRLDLHLNGTELWRLPERFIGRI</sequence>
<dbReference type="EMBL" id="CP043043">
    <property type="protein sequence ID" value="QEH97432.1"/>
    <property type="molecule type" value="Genomic_DNA"/>
</dbReference>
<evidence type="ECO:0000313" key="1">
    <source>
        <dbReference type="EMBL" id="QEH97432.1"/>
    </source>
</evidence>
<name>A0AAP9EVC0_GLUTH</name>
<proteinExistence type="predicted"/>
<organism evidence="1 2">
    <name type="scientific">Gluconobacter thailandicus</name>
    <dbReference type="NCBI Taxonomy" id="257438"/>
    <lineage>
        <taxon>Bacteria</taxon>
        <taxon>Pseudomonadati</taxon>
        <taxon>Pseudomonadota</taxon>
        <taxon>Alphaproteobacteria</taxon>
        <taxon>Acetobacterales</taxon>
        <taxon>Acetobacteraceae</taxon>
        <taxon>Gluconobacter</taxon>
    </lineage>
</organism>
<dbReference type="KEGG" id="gti:FXF46_15080"/>